<protein>
    <recommendedName>
        <fullName evidence="1">SXP/RAL-2 family protein Ani s 5-like cation-binding domain-containing protein</fullName>
    </recommendedName>
</protein>
<name>A0A2G9UY88_TELCI</name>
<dbReference type="InterPro" id="IPR003677">
    <property type="entry name" value="ANIS5_cation-bd"/>
</dbReference>
<proteinExistence type="predicted"/>
<evidence type="ECO:0000313" key="2">
    <source>
        <dbReference type="EMBL" id="PIO75197.1"/>
    </source>
</evidence>
<reference evidence="2 3" key="1">
    <citation type="submission" date="2015-09" db="EMBL/GenBank/DDBJ databases">
        <title>Draft genome of the parasitic nematode Teladorsagia circumcincta isolate WARC Sus (inbred).</title>
        <authorList>
            <person name="Mitreva M."/>
        </authorList>
    </citation>
    <scope>NUCLEOTIDE SEQUENCE [LARGE SCALE GENOMIC DNA]</scope>
    <source>
        <strain evidence="2 3">S</strain>
    </source>
</reference>
<dbReference type="EMBL" id="KZ345168">
    <property type="protein sequence ID" value="PIO75197.1"/>
    <property type="molecule type" value="Genomic_DNA"/>
</dbReference>
<keyword evidence="3" id="KW-1185">Reference proteome</keyword>
<dbReference type="Proteomes" id="UP000230423">
    <property type="component" value="Unassembled WGS sequence"/>
</dbReference>
<sequence length="128" mass="14893">MNEKLRKVNKWAKKQGPEVEKGAEEYFTNIKRYWKNVDKNTTKILEELPKVYPKVYEILSNLDLTYGDMYNKIRDLKLDMTTTVSLYAVVLAVTHTSGAQNPYLTDTAMFFEGAATPKMENLFYHIDN</sequence>
<accession>A0A2G9UY88</accession>
<evidence type="ECO:0000259" key="1">
    <source>
        <dbReference type="Pfam" id="PF02520"/>
    </source>
</evidence>
<feature type="domain" description="SXP/RAL-2 family protein Ani s 5-like cation-binding" evidence="1">
    <location>
        <begin position="2"/>
        <end position="81"/>
    </location>
</feature>
<evidence type="ECO:0000313" key="3">
    <source>
        <dbReference type="Proteomes" id="UP000230423"/>
    </source>
</evidence>
<dbReference type="Pfam" id="PF02520">
    <property type="entry name" value="ANIS5_cation-bd"/>
    <property type="match status" value="1"/>
</dbReference>
<dbReference type="OrthoDB" id="5801361at2759"/>
<organism evidence="2 3">
    <name type="scientific">Teladorsagia circumcincta</name>
    <name type="common">Brown stomach worm</name>
    <name type="synonym">Ostertagia circumcincta</name>
    <dbReference type="NCBI Taxonomy" id="45464"/>
    <lineage>
        <taxon>Eukaryota</taxon>
        <taxon>Metazoa</taxon>
        <taxon>Ecdysozoa</taxon>
        <taxon>Nematoda</taxon>
        <taxon>Chromadorea</taxon>
        <taxon>Rhabditida</taxon>
        <taxon>Rhabditina</taxon>
        <taxon>Rhabditomorpha</taxon>
        <taxon>Strongyloidea</taxon>
        <taxon>Trichostrongylidae</taxon>
        <taxon>Teladorsagia</taxon>
    </lineage>
</organism>
<dbReference type="AlphaFoldDB" id="A0A2G9UY88"/>
<gene>
    <name evidence="2" type="ORF">TELCIR_02772</name>
</gene>